<dbReference type="Proteomes" id="UP001236014">
    <property type="component" value="Chromosome"/>
</dbReference>
<dbReference type="PANTHER" id="PTHR33371:SF18">
    <property type="entry name" value="MCE-FAMILY PROTEIN MCE3C"/>
    <property type="match status" value="1"/>
</dbReference>
<dbReference type="PANTHER" id="PTHR33371">
    <property type="entry name" value="INTERMEMBRANE PHOSPHOLIPID TRANSPORT SYSTEM BINDING PROTEIN MLAD-RELATED"/>
    <property type="match status" value="1"/>
</dbReference>
<keyword evidence="4" id="KW-1185">Reference proteome</keyword>
<evidence type="ECO:0000259" key="1">
    <source>
        <dbReference type="Pfam" id="PF02470"/>
    </source>
</evidence>
<dbReference type="Pfam" id="PF11887">
    <property type="entry name" value="Mce4_CUP1"/>
    <property type="match status" value="1"/>
</dbReference>
<protein>
    <submittedName>
        <fullName evidence="3">MCE family protein</fullName>
    </submittedName>
</protein>
<dbReference type="InterPro" id="IPR003399">
    <property type="entry name" value="Mce/MlaD"/>
</dbReference>
<dbReference type="EMBL" id="CP127294">
    <property type="protein sequence ID" value="WIX82173.1"/>
    <property type="molecule type" value="Genomic_DNA"/>
</dbReference>
<accession>A0A9Y2IP32</accession>
<dbReference type="InterPro" id="IPR024516">
    <property type="entry name" value="Mce_C"/>
</dbReference>
<reference evidence="3 4" key="1">
    <citation type="submission" date="2023-06" db="EMBL/GenBank/DDBJ databases">
        <authorList>
            <person name="Oyuntsetseg B."/>
            <person name="Kim S.B."/>
        </authorList>
    </citation>
    <scope>NUCLEOTIDE SEQUENCE [LARGE SCALE GENOMIC DNA]</scope>
    <source>
        <strain evidence="3 4">2-15</strain>
    </source>
</reference>
<proteinExistence type="predicted"/>
<organism evidence="3 4">
    <name type="scientific">Amycolatopsis carbonis</name>
    <dbReference type="NCBI Taxonomy" id="715471"/>
    <lineage>
        <taxon>Bacteria</taxon>
        <taxon>Bacillati</taxon>
        <taxon>Actinomycetota</taxon>
        <taxon>Actinomycetes</taxon>
        <taxon>Pseudonocardiales</taxon>
        <taxon>Pseudonocardiaceae</taxon>
        <taxon>Amycolatopsis</taxon>
    </lineage>
</organism>
<feature type="domain" description="Mammalian cell entry C-terminal" evidence="2">
    <location>
        <begin position="118"/>
        <end position="324"/>
    </location>
</feature>
<name>A0A9Y2IP32_9PSEU</name>
<dbReference type="InterPro" id="IPR052336">
    <property type="entry name" value="MlaD_Phospholipid_Transporter"/>
</dbReference>
<feature type="domain" description="Mce/MlaD" evidence="1">
    <location>
        <begin position="40"/>
        <end position="113"/>
    </location>
</feature>
<dbReference type="AlphaFoldDB" id="A0A9Y2IP32"/>
<dbReference type="PRINTS" id="PR01782">
    <property type="entry name" value="MCEVIRFACTOR"/>
</dbReference>
<evidence type="ECO:0000313" key="3">
    <source>
        <dbReference type="EMBL" id="WIX82173.1"/>
    </source>
</evidence>
<dbReference type="InterPro" id="IPR005693">
    <property type="entry name" value="Mce"/>
</dbReference>
<dbReference type="RefSeq" id="WP_285972749.1">
    <property type="nucleotide sequence ID" value="NZ_CP127294.1"/>
</dbReference>
<evidence type="ECO:0000313" key="4">
    <source>
        <dbReference type="Proteomes" id="UP001236014"/>
    </source>
</evidence>
<sequence>MHSARGPRHPVRTALAGLTLLVLGIVTALNARSLPVIGDGTTYAAEFTEAAGLRNGNDVRIAGVQVGRVSAVTLDGARVRVSFKVKDAWLGDGTTAAIKLKTVLGQKYLALDPAGAGSLDPDVPIPSSRTTVPYDVLDAFRDLSATVDHIDTTRLAHSFDTLATTFADTPADVRTALGGLSRLSDTIASRDTQLTALLANTRTVSSTLADRDAQVQRLLADGNFLLDEVAHRESAISTLLDGSRRLASQLSGLVADNDRTLAPTLAGLERLTSLLQRNQDSLAHGVKALAPLLRLGTNLAGNGHWIDGYLCGLVLPSIGPLNEPGCYPR</sequence>
<dbReference type="KEGG" id="acab:QRX50_16140"/>
<evidence type="ECO:0000259" key="2">
    <source>
        <dbReference type="Pfam" id="PF11887"/>
    </source>
</evidence>
<dbReference type="Pfam" id="PF02470">
    <property type="entry name" value="MlaD"/>
    <property type="match status" value="1"/>
</dbReference>
<gene>
    <name evidence="3" type="ORF">QRX50_16140</name>
</gene>
<dbReference type="GO" id="GO:0005576">
    <property type="term" value="C:extracellular region"/>
    <property type="evidence" value="ECO:0007669"/>
    <property type="project" value="TreeGrafter"/>
</dbReference>
<dbReference type="NCBIfam" id="TIGR00996">
    <property type="entry name" value="Mtu_fam_mce"/>
    <property type="match status" value="1"/>
</dbReference>